<reference evidence="4 5" key="1">
    <citation type="journal article" date="2009" name="Genome Res.">
        <title>Comparative genomics of protoploid Saccharomycetaceae.</title>
        <authorList>
            <consortium name="The Genolevures Consortium"/>
            <person name="Souciet J.-L."/>
            <person name="Dujon B."/>
            <person name="Gaillardin C."/>
            <person name="Johnston M."/>
            <person name="Baret P.V."/>
            <person name="Cliften P."/>
            <person name="Sherman D.J."/>
            <person name="Weissenbach J."/>
            <person name="Westhof E."/>
            <person name="Wincker P."/>
            <person name="Jubin C."/>
            <person name="Poulain J."/>
            <person name="Barbe V."/>
            <person name="Segurens B."/>
            <person name="Artiguenave F."/>
            <person name="Anthouard V."/>
            <person name="Vacherie B."/>
            <person name="Val M.-E."/>
            <person name="Fulton R.S."/>
            <person name="Minx P."/>
            <person name="Wilson R."/>
            <person name="Durrens P."/>
            <person name="Jean G."/>
            <person name="Marck C."/>
            <person name="Martin T."/>
            <person name="Nikolski M."/>
            <person name="Rolland T."/>
            <person name="Seret M.-L."/>
            <person name="Casaregola S."/>
            <person name="Despons L."/>
            <person name="Fairhead C."/>
            <person name="Fischer G."/>
            <person name="Lafontaine I."/>
            <person name="Leh V."/>
            <person name="Lemaire M."/>
            <person name="de Montigny J."/>
            <person name="Neuveglise C."/>
            <person name="Thierry A."/>
            <person name="Blanc-Lenfle I."/>
            <person name="Bleykasten C."/>
            <person name="Diffels J."/>
            <person name="Fritsch E."/>
            <person name="Frangeul L."/>
            <person name="Goeffon A."/>
            <person name="Jauniaux N."/>
            <person name="Kachouri-Lafond R."/>
            <person name="Payen C."/>
            <person name="Potier S."/>
            <person name="Pribylova L."/>
            <person name="Ozanne C."/>
            <person name="Richard G.-F."/>
            <person name="Sacerdot C."/>
            <person name="Straub M.-L."/>
            <person name="Talla E."/>
        </authorList>
    </citation>
    <scope>NUCLEOTIDE SEQUENCE [LARGE SCALE GENOMIC DNA]</scope>
    <source>
        <strain evidence="5">ATCC 56472 / CBS 6340 / NRRL Y-8284</strain>
    </source>
</reference>
<feature type="compositionally biased region" description="Basic and acidic residues" evidence="1">
    <location>
        <begin position="249"/>
        <end position="261"/>
    </location>
</feature>
<dbReference type="RefSeq" id="XP_002553481.1">
    <property type="nucleotide sequence ID" value="XM_002553435.1"/>
</dbReference>
<accession>C5DFT8</accession>
<feature type="transmembrane region" description="Helical" evidence="2">
    <location>
        <begin position="51"/>
        <end position="70"/>
    </location>
</feature>
<dbReference type="HOGENOM" id="CLU_089708_0_0_1"/>
<evidence type="ECO:0000313" key="4">
    <source>
        <dbReference type="EMBL" id="CAR23043.1"/>
    </source>
</evidence>
<dbReference type="Proteomes" id="UP000002036">
    <property type="component" value="Chromosome D"/>
</dbReference>
<evidence type="ECO:0000256" key="1">
    <source>
        <dbReference type="SAM" id="MobiDB-lite"/>
    </source>
</evidence>
<dbReference type="InterPro" id="IPR019273">
    <property type="entry name" value="Lunapark_Znf"/>
</dbReference>
<proteinExistence type="predicted"/>
<dbReference type="InParanoid" id="C5DFT8"/>
<feature type="domain" description="Lunapark zinc ribbon" evidence="3">
    <location>
        <begin position="192"/>
        <end position="241"/>
    </location>
</feature>
<sequence length="271" mass="30919">MFSKVKDLIRGQSQETLIKRYTQQLATITSKIHQLDVALKKKDATRSKWQGYMNLYGSSALAVFTAASYLRLSDKHFILAILVASVAAFVLLKWTLNKWFEYSAQRTVRKLDKLRAEHQDKLEALKQKTHFYSTNSLIQRFSSGEHQAEDAVTLMDEEVRSKHEELSKLQRELEGFKSHENTQESQVQREKWFDKVLDVISGGDLKLNSQMKPIVCSECGKHAGSYSIGGTQLHYVCPFCGWKFDTPDGDSHDNEESKDELSVTSSANKTM</sequence>
<dbReference type="OrthoDB" id="1725934at2759"/>
<gene>
    <name evidence="4" type="ordered locus">KLTH0D17864g</name>
</gene>
<dbReference type="eggNOG" id="KOG2846">
    <property type="taxonomic scope" value="Eukaryota"/>
</dbReference>
<keyword evidence="2" id="KW-1133">Transmembrane helix</keyword>
<dbReference type="GeneID" id="8295733"/>
<evidence type="ECO:0000259" key="3">
    <source>
        <dbReference type="Pfam" id="PF10058"/>
    </source>
</evidence>
<dbReference type="OMA" id="ILFKWAL"/>
<organism evidence="4 5">
    <name type="scientific">Lachancea thermotolerans (strain ATCC 56472 / CBS 6340 / NRRL Y-8284)</name>
    <name type="common">Yeast</name>
    <name type="synonym">Kluyveromyces thermotolerans</name>
    <dbReference type="NCBI Taxonomy" id="559295"/>
    <lineage>
        <taxon>Eukaryota</taxon>
        <taxon>Fungi</taxon>
        <taxon>Dikarya</taxon>
        <taxon>Ascomycota</taxon>
        <taxon>Saccharomycotina</taxon>
        <taxon>Saccharomycetes</taxon>
        <taxon>Saccharomycetales</taxon>
        <taxon>Saccharomycetaceae</taxon>
        <taxon>Lachancea</taxon>
    </lineage>
</organism>
<feature type="compositionally biased region" description="Polar residues" evidence="1">
    <location>
        <begin position="262"/>
        <end position="271"/>
    </location>
</feature>
<protein>
    <submittedName>
        <fullName evidence="4">KLTH0D17864p</fullName>
    </submittedName>
</protein>
<name>C5DFT8_LACTC</name>
<feature type="region of interest" description="Disordered" evidence="1">
    <location>
        <begin position="249"/>
        <end position="271"/>
    </location>
</feature>
<dbReference type="AlphaFoldDB" id="C5DFT8"/>
<dbReference type="Pfam" id="PF10058">
    <property type="entry name" value="Zn_ribbon_10"/>
    <property type="match status" value="1"/>
</dbReference>
<dbReference type="EMBL" id="CU928168">
    <property type="protein sequence ID" value="CAR23043.1"/>
    <property type="molecule type" value="Genomic_DNA"/>
</dbReference>
<dbReference type="STRING" id="559295.C5DFT8"/>
<evidence type="ECO:0000256" key="2">
    <source>
        <dbReference type="SAM" id="Phobius"/>
    </source>
</evidence>
<dbReference type="KEGG" id="lth:KLTH0D17864g"/>
<keyword evidence="2" id="KW-0812">Transmembrane</keyword>
<feature type="transmembrane region" description="Helical" evidence="2">
    <location>
        <begin position="76"/>
        <end position="96"/>
    </location>
</feature>
<keyword evidence="2" id="KW-0472">Membrane</keyword>
<dbReference type="FunCoup" id="C5DFT8">
    <property type="interactions" value="36"/>
</dbReference>
<evidence type="ECO:0000313" key="5">
    <source>
        <dbReference type="Proteomes" id="UP000002036"/>
    </source>
</evidence>
<keyword evidence="5" id="KW-1185">Reference proteome</keyword>